<accession>A0A8E0RSF0</accession>
<sequence>MPVHLIYCSHTPVQPQRRTEINEPAQSIIYEPEPILDKDQSVRDLSLPAQTTFVCDPSVHWQMRREIERLSGEKEEALQTIGQAELRIQDLELKQRALHSDLLYYTKLSETYCTTCDRLRDNLVQSVQMINTLLTTLLQRTKELQLVSTALIECTAGNEELDHPAPMGMFLRAHYCVSFAPRKQLFTFHPNVSTPYITE</sequence>
<dbReference type="Proteomes" id="UP000728185">
    <property type="component" value="Unassembled WGS sequence"/>
</dbReference>
<keyword evidence="3" id="KW-1185">Reference proteome</keyword>
<protein>
    <submittedName>
        <fullName evidence="2">Uncharacterized protein</fullName>
    </submittedName>
</protein>
<dbReference type="EMBL" id="LUCM01005823">
    <property type="protein sequence ID" value="KAA0192206.1"/>
    <property type="molecule type" value="Genomic_DNA"/>
</dbReference>
<dbReference type="OrthoDB" id="10416710at2759"/>
<evidence type="ECO:0000313" key="3">
    <source>
        <dbReference type="Proteomes" id="UP000728185"/>
    </source>
</evidence>
<feature type="coiled-coil region" evidence="1">
    <location>
        <begin position="67"/>
        <end position="94"/>
    </location>
</feature>
<gene>
    <name evidence="2" type="ORF">FBUS_03661</name>
</gene>
<dbReference type="AlphaFoldDB" id="A0A8E0RSF0"/>
<reference evidence="2" key="1">
    <citation type="submission" date="2019-05" db="EMBL/GenBank/DDBJ databases">
        <title>Annotation for the trematode Fasciolopsis buski.</title>
        <authorList>
            <person name="Choi Y.-J."/>
        </authorList>
    </citation>
    <scope>NUCLEOTIDE SEQUENCE</scope>
    <source>
        <strain evidence="2">HT</strain>
        <tissue evidence="2">Whole worm</tissue>
    </source>
</reference>
<evidence type="ECO:0000256" key="1">
    <source>
        <dbReference type="SAM" id="Coils"/>
    </source>
</evidence>
<proteinExistence type="predicted"/>
<evidence type="ECO:0000313" key="2">
    <source>
        <dbReference type="EMBL" id="KAA0192206.1"/>
    </source>
</evidence>
<name>A0A8E0RSF0_9TREM</name>
<keyword evidence="1" id="KW-0175">Coiled coil</keyword>
<organism evidence="2 3">
    <name type="scientific">Fasciolopsis buskii</name>
    <dbReference type="NCBI Taxonomy" id="27845"/>
    <lineage>
        <taxon>Eukaryota</taxon>
        <taxon>Metazoa</taxon>
        <taxon>Spiralia</taxon>
        <taxon>Lophotrochozoa</taxon>
        <taxon>Platyhelminthes</taxon>
        <taxon>Trematoda</taxon>
        <taxon>Digenea</taxon>
        <taxon>Plagiorchiida</taxon>
        <taxon>Echinostomata</taxon>
        <taxon>Echinostomatoidea</taxon>
        <taxon>Fasciolidae</taxon>
        <taxon>Fasciolopsis</taxon>
    </lineage>
</organism>
<comment type="caution">
    <text evidence="2">The sequence shown here is derived from an EMBL/GenBank/DDBJ whole genome shotgun (WGS) entry which is preliminary data.</text>
</comment>